<evidence type="ECO:0000259" key="1">
    <source>
        <dbReference type="Pfam" id="PF18431"/>
    </source>
</evidence>
<dbReference type="EMBL" id="CP089291">
    <property type="protein sequence ID" value="UOF90791.1"/>
    <property type="molecule type" value="Genomic_DNA"/>
</dbReference>
<evidence type="ECO:0000313" key="2">
    <source>
        <dbReference type="EMBL" id="UOF90791.1"/>
    </source>
</evidence>
<dbReference type="RefSeq" id="WP_347437490.1">
    <property type="nucleotide sequence ID" value="NZ_CP089291.1"/>
</dbReference>
<protein>
    <recommendedName>
        <fullName evidence="1">Bacterial CdiA-CT RNAse A domain-containing protein</fullName>
    </recommendedName>
</protein>
<keyword evidence="3" id="KW-1185">Reference proteome</keyword>
<dbReference type="Proteomes" id="UP000830167">
    <property type="component" value="Chromosome"/>
</dbReference>
<organism evidence="2 3">
    <name type="scientific">Fodinisporobacter ferrooxydans</name>
    <dbReference type="NCBI Taxonomy" id="2901836"/>
    <lineage>
        <taxon>Bacteria</taxon>
        <taxon>Bacillati</taxon>
        <taxon>Bacillota</taxon>
        <taxon>Bacilli</taxon>
        <taxon>Bacillales</taxon>
        <taxon>Alicyclobacillaceae</taxon>
        <taxon>Fodinisporobacter</taxon>
    </lineage>
</organism>
<reference evidence="2" key="1">
    <citation type="submission" date="2021-12" db="EMBL/GenBank/DDBJ databases">
        <title>Alicyclobacillaceae gen. nov., sp. nov., isolated from chalcocite enrichment system.</title>
        <authorList>
            <person name="Jiang Z."/>
        </authorList>
    </citation>
    <scope>NUCLEOTIDE SEQUENCE</scope>
    <source>
        <strain evidence="2">MYW30-H2</strain>
    </source>
</reference>
<dbReference type="InterPro" id="IPR041436">
    <property type="entry name" value="RNAse_A_bac"/>
</dbReference>
<evidence type="ECO:0000313" key="3">
    <source>
        <dbReference type="Proteomes" id="UP000830167"/>
    </source>
</evidence>
<dbReference type="Pfam" id="PF18431">
    <property type="entry name" value="RNAse_A_bac"/>
    <property type="match status" value="1"/>
</dbReference>
<gene>
    <name evidence="2" type="ORF">LSG31_00465</name>
</gene>
<accession>A0ABY4CJU2</accession>
<feature type="domain" description="Bacterial CdiA-CT RNAse A" evidence="1">
    <location>
        <begin position="108"/>
        <end position="221"/>
    </location>
</feature>
<name>A0ABY4CJU2_9BACL</name>
<proteinExistence type="predicted"/>
<sequence>MFLIRPSPSIWNQIVVYNGRLLIKKRLPDVDPYLGEHWVTIHGNHVLISLDGTILSGRFRGQHIRDLHKIYGSSKRNRNKKGIKHDIMGAYSHLSPGGGLAYHEKQGGHMLKGHVNIGFKKLRERMKNDKGITAASKFKDRSTAERIVDSALQDHQIQNSINLWMKDKKRRTKLVLTFNYDGPDVIGWKIASHNSKPQKCSRVMLVLKKKGNDKFILTGYPI</sequence>